<dbReference type="EMBL" id="JBBNAF010000056">
    <property type="protein sequence ID" value="KAK9081220.1"/>
    <property type="molecule type" value="Genomic_DNA"/>
</dbReference>
<dbReference type="AlphaFoldDB" id="A0AAP0DU82"/>
<comment type="caution">
    <text evidence="1">The sequence shown here is derived from an EMBL/GenBank/DDBJ whole genome shotgun (WGS) entry which is preliminary data.</text>
</comment>
<reference evidence="1 2" key="1">
    <citation type="submission" date="2024-01" db="EMBL/GenBank/DDBJ databases">
        <title>Genome assemblies of Stephania.</title>
        <authorList>
            <person name="Yang L."/>
        </authorList>
    </citation>
    <scope>NUCLEOTIDE SEQUENCE [LARGE SCALE GENOMIC DNA]</scope>
    <source>
        <strain evidence="1">YNDBR</strain>
        <tissue evidence="1">Leaf</tissue>
    </source>
</reference>
<keyword evidence="2" id="KW-1185">Reference proteome</keyword>
<gene>
    <name evidence="1" type="ORF">Syun_030583</name>
</gene>
<dbReference type="Proteomes" id="UP001420932">
    <property type="component" value="Unassembled WGS sequence"/>
</dbReference>
<evidence type="ECO:0000313" key="2">
    <source>
        <dbReference type="Proteomes" id="UP001420932"/>
    </source>
</evidence>
<name>A0AAP0DU82_9MAGN</name>
<protein>
    <submittedName>
        <fullName evidence="1">Uncharacterized protein</fullName>
    </submittedName>
</protein>
<accession>A0AAP0DU82</accession>
<sequence>MPWEHEKLDTLSINGWACDWDIPSNIKLVVVSARTTTTTMNILVVQPVDLQLGDNELAILSGTVGLQGVLVAIKQQAFTGFRAANTENCNLVMILVLNALSVVSGPDSRGA</sequence>
<proteinExistence type="predicted"/>
<evidence type="ECO:0000313" key="1">
    <source>
        <dbReference type="EMBL" id="KAK9081220.1"/>
    </source>
</evidence>
<organism evidence="1 2">
    <name type="scientific">Stephania yunnanensis</name>
    <dbReference type="NCBI Taxonomy" id="152371"/>
    <lineage>
        <taxon>Eukaryota</taxon>
        <taxon>Viridiplantae</taxon>
        <taxon>Streptophyta</taxon>
        <taxon>Embryophyta</taxon>
        <taxon>Tracheophyta</taxon>
        <taxon>Spermatophyta</taxon>
        <taxon>Magnoliopsida</taxon>
        <taxon>Ranunculales</taxon>
        <taxon>Menispermaceae</taxon>
        <taxon>Menispermoideae</taxon>
        <taxon>Cissampelideae</taxon>
        <taxon>Stephania</taxon>
    </lineage>
</organism>